<keyword evidence="3" id="KW-0808">Transferase</keyword>
<evidence type="ECO:0000256" key="5">
    <source>
        <dbReference type="ARBA" id="ARBA00022989"/>
    </source>
</evidence>
<evidence type="ECO:0000313" key="9">
    <source>
        <dbReference type="EMBL" id="OQW49460.1"/>
    </source>
</evidence>
<keyword evidence="6 8" id="KW-0472">Membrane</keyword>
<feature type="transmembrane region" description="Helical" evidence="8">
    <location>
        <begin position="160"/>
        <end position="180"/>
    </location>
</feature>
<feature type="transmembrane region" description="Helical" evidence="8">
    <location>
        <begin position="76"/>
        <end position="93"/>
    </location>
</feature>
<protein>
    <recommendedName>
        <fullName evidence="11">Glycosyl transferase</fullName>
    </recommendedName>
</protein>
<evidence type="ECO:0000256" key="2">
    <source>
        <dbReference type="ARBA" id="ARBA00022475"/>
    </source>
</evidence>
<evidence type="ECO:0000256" key="4">
    <source>
        <dbReference type="ARBA" id="ARBA00022692"/>
    </source>
</evidence>
<dbReference type="AlphaFoldDB" id="A0A1W9HPT7"/>
<feature type="transmembrane region" description="Helical" evidence="8">
    <location>
        <begin position="105"/>
        <end position="121"/>
    </location>
</feature>
<evidence type="ECO:0000256" key="3">
    <source>
        <dbReference type="ARBA" id="ARBA00022679"/>
    </source>
</evidence>
<feature type="transmembrane region" description="Helical" evidence="8">
    <location>
        <begin position="186"/>
        <end position="203"/>
    </location>
</feature>
<evidence type="ECO:0008006" key="11">
    <source>
        <dbReference type="Google" id="ProtNLM"/>
    </source>
</evidence>
<feature type="transmembrane region" description="Helical" evidence="8">
    <location>
        <begin position="6"/>
        <end position="29"/>
    </location>
</feature>
<gene>
    <name evidence="9" type="ORF">A4S15_01600</name>
</gene>
<dbReference type="InterPro" id="IPR000715">
    <property type="entry name" value="Glycosyl_transferase_4"/>
</dbReference>
<dbReference type="Proteomes" id="UP000192872">
    <property type="component" value="Unassembled WGS sequence"/>
</dbReference>
<organism evidence="9 10">
    <name type="scientific">Candidatus Raskinella chloraquaticus</name>
    <dbReference type="NCBI Taxonomy" id="1951219"/>
    <lineage>
        <taxon>Bacteria</taxon>
        <taxon>Pseudomonadati</taxon>
        <taxon>Pseudomonadota</taxon>
        <taxon>Alphaproteobacteria</taxon>
        <taxon>Hyphomicrobiales</taxon>
        <taxon>Phreatobacteraceae</taxon>
        <taxon>Candidatus Raskinella</taxon>
    </lineage>
</organism>
<dbReference type="GO" id="GO:0046872">
    <property type="term" value="F:metal ion binding"/>
    <property type="evidence" value="ECO:0007669"/>
    <property type="project" value="UniProtKB-KW"/>
</dbReference>
<feature type="transmembrane region" description="Helical" evidence="8">
    <location>
        <begin position="210"/>
        <end position="230"/>
    </location>
</feature>
<feature type="transmembrane region" description="Helical" evidence="8">
    <location>
        <begin position="236"/>
        <end position="257"/>
    </location>
</feature>
<sequence length="342" mass="36919">MSAFHLFLLMVSSFILSWGMTWVMIALLERSGRLDHPNERSSHIIPTPRGAGLAILVAFVMAMSVIVVTAGWRDPVMLALLLAVLMLAFVSWIDDRRPLPWRVRLSVQSVAVAGTLGMFAAGSTLPLALPVPLLFILAPFVLLGWLWVTNLTNFMDGIDGIVGVEMIAFATGSALCLHLVGAVPELVALSLALAATSAGFLWWNWPPAKIFLGDVGSIPLGFLIGFFMLVLVSHGLWGAALALPATFLADATLTLFLRFRRGERLTQAHRSHFYQRAAGLQRAHHRAVILRVLAADAALVIAALIGVWMKGWAGQAVTVALAAIIATLFLAGLQRLAHLRTS</sequence>
<dbReference type="GO" id="GO:0044038">
    <property type="term" value="P:cell wall macromolecule biosynthetic process"/>
    <property type="evidence" value="ECO:0007669"/>
    <property type="project" value="TreeGrafter"/>
</dbReference>
<feature type="transmembrane region" description="Helical" evidence="8">
    <location>
        <begin position="288"/>
        <end position="309"/>
    </location>
</feature>
<feature type="transmembrane region" description="Helical" evidence="8">
    <location>
        <begin position="127"/>
        <end position="148"/>
    </location>
</feature>
<dbReference type="PANTHER" id="PTHR22926:SF3">
    <property type="entry name" value="UNDECAPRENYL-PHOSPHATE ALPHA-N-ACETYLGLUCOSAMINYL 1-PHOSPHATE TRANSFERASE"/>
    <property type="match status" value="1"/>
</dbReference>
<keyword evidence="4 8" id="KW-0812">Transmembrane</keyword>
<dbReference type="GO" id="GO:0016780">
    <property type="term" value="F:phosphotransferase activity, for other substituted phosphate groups"/>
    <property type="evidence" value="ECO:0007669"/>
    <property type="project" value="InterPro"/>
</dbReference>
<dbReference type="EMBL" id="LWDL01000031">
    <property type="protein sequence ID" value="OQW49460.1"/>
    <property type="molecule type" value="Genomic_DNA"/>
</dbReference>
<dbReference type="PANTHER" id="PTHR22926">
    <property type="entry name" value="PHOSPHO-N-ACETYLMURAMOYL-PENTAPEPTIDE-TRANSFERASE"/>
    <property type="match status" value="1"/>
</dbReference>
<dbReference type="GO" id="GO:0005886">
    <property type="term" value="C:plasma membrane"/>
    <property type="evidence" value="ECO:0007669"/>
    <property type="project" value="UniProtKB-SubCell"/>
</dbReference>
<comment type="cofactor">
    <cofactor evidence="7">
        <name>Mg(2+)</name>
        <dbReference type="ChEBI" id="CHEBI:18420"/>
    </cofactor>
</comment>
<proteinExistence type="predicted"/>
<name>A0A1W9HPT7_9HYPH</name>
<keyword evidence="7" id="KW-0460">Magnesium</keyword>
<keyword evidence="2" id="KW-1003">Cell membrane</keyword>
<evidence type="ECO:0000256" key="8">
    <source>
        <dbReference type="SAM" id="Phobius"/>
    </source>
</evidence>
<feature type="binding site" evidence="7">
    <location>
        <position position="214"/>
    </location>
    <ligand>
        <name>Mg(2+)</name>
        <dbReference type="ChEBI" id="CHEBI:18420"/>
    </ligand>
</feature>
<accession>A0A1W9HPT7</accession>
<comment type="subcellular location">
    <subcellularLocation>
        <location evidence="1">Cell membrane</location>
        <topology evidence="1">Multi-pass membrane protein</topology>
    </subcellularLocation>
</comment>
<feature type="transmembrane region" description="Helical" evidence="8">
    <location>
        <begin position="50"/>
        <end position="70"/>
    </location>
</feature>
<keyword evidence="5 8" id="KW-1133">Transmembrane helix</keyword>
<feature type="binding site" evidence="7">
    <location>
        <position position="153"/>
    </location>
    <ligand>
        <name>Mg(2+)</name>
        <dbReference type="ChEBI" id="CHEBI:18420"/>
    </ligand>
</feature>
<dbReference type="Pfam" id="PF00953">
    <property type="entry name" value="Glycos_transf_4"/>
    <property type="match status" value="1"/>
</dbReference>
<comment type="caution">
    <text evidence="9">The sequence shown here is derived from an EMBL/GenBank/DDBJ whole genome shotgun (WGS) entry which is preliminary data.</text>
</comment>
<dbReference type="STRING" id="1827387.A4S15_01600"/>
<feature type="transmembrane region" description="Helical" evidence="8">
    <location>
        <begin position="315"/>
        <end position="333"/>
    </location>
</feature>
<evidence type="ECO:0000256" key="6">
    <source>
        <dbReference type="ARBA" id="ARBA00023136"/>
    </source>
</evidence>
<dbReference type="RefSeq" id="WP_376802567.1">
    <property type="nucleotide sequence ID" value="NZ_DBNB01000019.1"/>
</dbReference>
<dbReference type="GO" id="GO:0009103">
    <property type="term" value="P:lipopolysaccharide biosynthetic process"/>
    <property type="evidence" value="ECO:0007669"/>
    <property type="project" value="TreeGrafter"/>
</dbReference>
<keyword evidence="7" id="KW-0479">Metal-binding</keyword>
<reference evidence="9 10" key="1">
    <citation type="journal article" date="2017" name="Water Res.">
        <title>Comammox in drinking water systems.</title>
        <authorList>
            <person name="Wang Y."/>
            <person name="Ma L."/>
            <person name="Mao Y."/>
            <person name="Jiang X."/>
            <person name="Xia Y."/>
            <person name="Yu K."/>
            <person name="Li B."/>
            <person name="Zhang T."/>
        </authorList>
    </citation>
    <scope>NUCLEOTIDE SEQUENCE [LARGE SCALE GENOMIC DNA]</scope>
    <source>
        <strain evidence="9">SG_bin8</strain>
    </source>
</reference>
<evidence type="ECO:0000313" key="10">
    <source>
        <dbReference type="Proteomes" id="UP000192872"/>
    </source>
</evidence>
<dbReference type="CDD" id="cd06854">
    <property type="entry name" value="GT_WbpL_WbcO_like"/>
    <property type="match status" value="1"/>
</dbReference>
<evidence type="ECO:0000256" key="1">
    <source>
        <dbReference type="ARBA" id="ARBA00004651"/>
    </source>
</evidence>
<dbReference type="GO" id="GO:0071555">
    <property type="term" value="P:cell wall organization"/>
    <property type="evidence" value="ECO:0007669"/>
    <property type="project" value="TreeGrafter"/>
</dbReference>
<evidence type="ECO:0000256" key="7">
    <source>
        <dbReference type="PIRSR" id="PIRSR600715-1"/>
    </source>
</evidence>